<dbReference type="InterPro" id="IPR018099">
    <property type="entry name" value="Purine_phosphorylase-2_CS"/>
</dbReference>
<sequence>MNSLKIGIIGGSGLNNPNILKDGKEVHVKTPFGDPSDSLIEGNIEGVPCVLLPRHGRKHSIMPGNVNFRANLWALKSLGCTHVIVSTACGSLQEHIAPGDFVIIDTFIDRTTKRIQTFYDGSTTECQGILHLPMFEPFCPRSRKIMYQTAQDLGYKTHDKGTMVTIEGPRFSSKAESKMFKQWGGDVINMTTVPEVILANELGLCYAAIAMATDYDCWREDEEPVNVEKVLATFKSNAERVIKVLTGAIKKIAQEDWADTINKLKTSVQSSIMLPQ</sequence>
<dbReference type="PANTHER" id="PTHR42679:SF2">
    <property type="entry name" value="S-METHYL-5'-THIOADENOSINE PHOSPHORYLASE"/>
    <property type="match status" value="1"/>
</dbReference>
<dbReference type="CDD" id="cd09010">
    <property type="entry name" value="MTAP_SsMTAPII_like_MTIP"/>
    <property type="match status" value="1"/>
</dbReference>
<gene>
    <name evidence="6" type="ORF">MNOR_LOCUS16071</name>
</gene>
<dbReference type="GO" id="GO:0017061">
    <property type="term" value="F:S-methyl-5-thioadenosine phosphorylase activity"/>
    <property type="evidence" value="ECO:0007669"/>
    <property type="project" value="InterPro"/>
</dbReference>
<dbReference type="FunFam" id="3.40.50.1580:FF:000012">
    <property type="entry name" value="Probable 6-oxopurine nucleoside phosphorylase"/>
    <property type="match status" value="1"/>
</dbReference>
<accession>A0AAV2QR57</accession>
<organism evidence="6 7">
    <name type="scientific">Meganyctiphanes norvegica</name>
    <name type="common">Northern krill</name>
    <name type="synonym">Thysanopoda norvegica</name>
    <dbReference type="NCBI Taxonomy" id="48144"/>
    <lineage>
        <taxon>Eukaryota</taxon>
        <taxon>Metazoa</taxon>
        <taxon>Ecdysozoa</taxon>
        <taxon>Arthropoda</taxon>
        <taxon>Crustacea</taxon>
        <taxon>Multicrustacea</taxon>
        <taxon>Malacostraca</taxon>
        <taxon>Eumalacostraca</taxon>
        <taxon>Eucarida</taxon>
        <taxon>Euphausiacea</taxon>
        <taxon>Euphausiidae</taxon>
        <taxon>Meganyctiphanes</taxon>
    </lineage>
</organism>
<dbReference type="Gene3D" id="3.40.50.1580">
    <property type="entry name" value="Nucleoside phosphorylase domain"/>
    <property type="match status" value="1"/>
</dbReference>
<dbReference type="PANTHER" id="PTHR42679">
    <property type="entry name" value="S-METHYL-5'-THIOADENOSINE PHOSPHORYLASE"/>
    <property type="match status" value="1"/>
</dbReference>
<keyword evidence="2" id="KW-0328">Glycosyltransferase</keyword>
<dbReference type="GO" id="GO:0005829">
    <property type="term" value="C:cytosol"/>
    <property type="evidence" value="ECO:0007669"/>
    <property type="project" value="TreeGrafter"/>
</dbReference>
<dbReference type="PROSITE" id="PS01240">
    <property type="entry name" value="PNP_MTAP_2"/>
    <property type="match status" value="1"/>
</dbReference>
<dbReference type="EMBL" id="CAXKWB010010374">
    <property type="protein sequence ID" value="CAL4097758.1"/>
    <property type="molecule type" value="Genomic_DNA"/>
</dbReference>
<evidence type="ECO:0000256" key="4">
    <source>
        <dbReference type="ARBA" id="ARBA00022726"/>
    </source>
</evidence>
<dbReference type="GO" id="GO:0019509">
    <property type="term" value="P:L-methionine salvage from methylthioadenosine"/>
    <property type="evidence" value="ECO:0007669"/>
    <property type="project" value="TreeGrafter"/>
</dbReference>
<protein>
    <recommendedName>
        <fullName evidence="5">Nucleoside phosphorylase domain-containing protein</fullName>
    </recommendedName>
</protein>
<dbReference type="InterPro" id="IPR010044">
    <property type="entry name" value="MTAP"/>
</dbReference>
<dbReference type="HAMAP" id="MF_01963">
    <property type="entry name" value="MTAP"/>
    <property type="match status" value="1"/>
</dbReference>
<feature type="non-terminal residue" evidence="6">
    <location>
        <position position="276"/>
    </location>
</feature>
<evidence type="ECO:0000313" key="7">
    <source>
        <dbReference type="Proteomes" id="UP001497623"/>
    </source>
</evidence>
<comment type="caution">
    <text evidence="6">The sequence shown here is derived from an EMBL/GenBank/DDBJ whole genome shotgun (WGS) entry which is preliminary data.</text>
</comment>
<keyword evidence="3" id="KW-0808">Transferase</keyword>
<proteinExistence type="inferred from homology"/>
<evidence type="ECO:0000313" key="6">
    <source>
        <dbReference type="EMBL" id="CAL4097758.1"/>
    </source>
</evidence>
<evidence type="ECO:0000259" key="5">
    <source>
        <dbReference type="Pfam" id="PF01048"/>
    </source>
</evidence>
<comment type="similarity">
    <text evidence="1">Belongs to the PNP/MTAP phosphorylase family.</text>
</comment>
<feature type="domain" description="Nucleoside phosphorylase" evidence="5">
    <location>
        <begin position="5"/>
        <end position="249"/>
    </location>
</feature>
<evidence type="ECO:0000256" key="2">
    <source>
        <dbReference type="ARBA" id="ARBA00022676"/>
    </source>
</evidence>
<keyword evidence="4" id="KW-0660">Purine salvage</keyword>
<dbReference type="Proteomes" id="UP001497623">
    <property type="component" value="Unassembled WGS sequence"/>
</dbReference>
<keyword evidence="7" id="KW-1185">Reference proteome</keyword>
<dbReference type="Pfam" id="PF01048">
    <property type="entry name" value="PNP_UDP_1"/>
    <property type="match status" value="1"/>
</dbReference>
<reference evidence="6 7" key="1">
    <citation type="submission" date="2024-05" db="EMBL/GenBank/DDBJ databases">
        <authorList>
            <person name="Wallberg A."/>
        </authorList>
    </citation>
    <scope>NUCLEOTIDE SEQUENCE [LARGE SCALE GENOMIC DNA]</scope>
</reference>
<dbReference type="AlphaFoldDB" id="A0AAV2QR57"/>
<evidence type="ECO:0000256" key="1">
    <source>
        <dbReference type="ARBA" id="ARBA00006751"/>
    </source>
</evidence>
<dbReference type="SUPFAM" id="SSF53167">
    <property type="entry name" value="Purine and uridine phosphorylases"/>
    <property type="match status" value="1"/>
</dbReference>
<dbReference type="InterPro" id="IPR000845">
    <property type="entry name" value="Nucleoside_phosphorylase_d"/>
</dbReference>
<evidence type="ECO:0000256" key="3">
    <source>
        <dbReference type="ARBA" id="ARBA00022679"/>
    </source>
</evidence>
<dbReference type="InterPro" id="IPR035994">
    <property type="entry name" value="Nucleoside_phosphorylase_sf"/>
</dbReference>
<dbReference type="NCBIfam" id="TIGR01694">
    <property type="entry name" value="MTAP"/>
    <property type="match status" value="1"/>
</dbReference>
<name>A0AAV2QR57_MEGNR</name>
<dbReference type="GO" id="GO:0006166">
    <property type="term" value="P:purine ribonucleoside salvage"/>
    <property type="evidence" value="ECO:0007669"/>
    <property type="project" value="UniProtKB-KW"/>
</dbReference>